<accession>A0A455T8U4</accession>
<organism evidence="4">
    <name type="scientific">Thermogemmatispora argillosa</name>
    <dbReference type="NCBI Taxonomy" id="2045280"/>
    <lineage>
        <taxon>Bacteria</taxon>
        <taxon>Bacillati</taxon>
        <taxon>Chloroflexota</taxon>
        <taxon>Ktedonobacteria</taxon>
        <taxon>Thermogemmatisporales</taxon>
        <taxon>Thermogemmatisporaceae</taxon>
        <taxon>Thermogemmatispora</taxon>
    </lineage>
</organism>
<gene>
    <name evidence="4" type="ORF">KTA_40820</name>
</gene>
<dbReference type="GO" id="GO:0015689">
    <property type="term" value="P:molybdate ion transport"/>
    <property type="evidence" value="ECO:0007669"/>
    <property type="project" value="InterPro"/>
</dbReference>
<dbReference type="Pfam" id="PF03459">
    <property type="entry name" value="TOBE"/>
    <property type="match status" value="1"/>
</dbReference>
<dbReference type="AlphaFoldDB" id="A0A455T8U4"/>
<reference evidence="4" key="1">
    <citation type="submission" date="2018-12" db="EMBL/GenBank/DDBJ databases">
        <title>Novel natural products biosynthetic potential of the class Ktedonobacteria.</title>
        <authorList>
            <person name="Zheng Y."/>
            <person name="Saitou A."/>
            <person name="Wang C.M."/>
            <person name="Toyoda A."/>
            <person name="Minakuchi Y."/>
            <person name="Sekiguchi Y."/>
            <person name="Ueda K."/>
            <person name="Takano H."/>
            <person name="Sakai Y."/>
            <person name="Yokota A."/>
            <person name="Yabe S."/>
        </authorList>
    </citation>
    <scope>NUCLEOTIDE SEQUENCE</scope>
    <source>
        <strain evidence="4">A3-2</strain>
    </source>
</reference>
<feature type="domain" description="Mop" evidence="3">
    <location>
        <begin position="4"/>
        <end position="70"/>
    </location>
</feature>
<dbReference type="InterPro" id="IPR004606">
    <property type="entry name" value="Mop_domain"/>
</dbReference>
<dbReference type="PROSITE" id="PS51866">
    <property type="entry name" value="MOP"/>
    <property type="match status" value="1"/>
</dbReference>
<dbReference type="NCBIfam" id="TIGR00638">
    <property type="entry name" value="Mop"/>
    <property type="match status" value="1"/>
</dbReference>
<evidence type="ECO:0000313" key="4">
    <source>
        <dbReference type="EMBL" id="BBH95883.1"/>
    </source>
</evidence>
<dbReference type="InterPro" id="IPR005116">
    <property type="entry name" value="Transp-assoc_OB_typ1"/>
</dbReference>
<keyword evidence="1 2" id="KW-0500">Molybdenum</keyword>
<name>A0A455T8U4_9CHLR</name>
<dbReference type="Gene3D" id="2.40.50.100">
    <property type="match status" value="1"/>
</dbReference>
<proteinExistence type="predicted"/>
<protein>
    <recommendedName>
        <fullName evidence="3">Mop domain-containing protein</fullName>
    </recommendedName>
</protein>
<evidence type="ECO:0000259" key="3">
    <source>
        <dbReference type="PROSITE" id="PS51866"/>
    </source>
</evidence>
<evidence type="ECO:0000256" key="2">
    <source>
        <dbReference type="PROSITE-ProRule" id="PRU01213"/>
    </source>
</evidence>
<dbReference type="SUPFAM" id="SSF50331">
    <property type="entry name" value="MOP-like"/>
    <property type="match status" value="1"/>
</dbReference>
<dbReference type="EMBL" id="AP019377">
    <property type="protein sequence ID" value="BBH95883.1"/>
    <property type="molecule type" value="Genomic_DNA"/>
</dbReference>
<evidence type="ECO:0000256" key="1">
    <source>
        <dbReference type="ARBA" id="ARBA00022505"/>
    </source>
</evidence>
<sequence length="72" mass="7667">MTLQFSARNRLQATVKAVKLGDVMAEVTVTLPDGQELVAAITRTSAEALQLQPGDQVVAIIKSTEVMVGKEV</sequence>
<dbReference type="InterPro" id="IPR008995">
    <property type="entry name" value="Mo/tungstate-bd_C_term_dom"/>
</dbReference>